<dbReference type="Proteomes" id="UP000316806">
    <property type="component" value="Chromosome"/>
</dbReference>
<dbReference type="Pfam" id="PF19700">
    <property type="entry name" value="DUF6198"/>
    <property type="match status" value="1"/>
</dbReference>
<dbReference type="InterPro" id="IPR038750">
    <property type="entry name" value="YczE/YyaS-like"/>
</dbReference>
<keyword evidence="1" id="KW-0472">Membrane</keyword>
<evidence type="ECO:0000313" key="3">
    <source>
        <dbReference type="Proteomes" id="UP000316806"/>
    </source>
</evidence>
<dbReference type="PANTHER" id="PTHR40078:SF1">
    <property type="entry name" value="INTEGRAL MEMBRANE PROTEIN"/>
    <property type="match status" value="1"/>
</dbReference>
<dbReference type="AlphaFoldDB" id="A0A516RL81"/>
<evidence type="ECO:0000256" key="1">
    <source>
        <dbReference type="SAM" id="Phobius"/>
    </source>
</evidence>
<organism evidence="2 3">
    <name type="scientific">Streptomyces spectabilis</name>
    <dbReference type="NCBI Taxonomy" id="68270"/>
    <lineage>
        <taxon>Bacteria</taxon>
        <taxon>Bacillati</taxon>
        <taxon>Actinomycetota</taxon>
        <taxon>Actinomycetes</taxon>
        <taxon>Kitasatosporales</taxon>
        <taxon>Streptomycetaceae</taxon>
        <taxon>Streptomyces</taxon>
    </lineage>
</organism>
<feature type="transmembrane region" description="Helical" evidence="1">
    <location>
        <begin position="69"/>
        <end position="90"/>
    </location>
</feature>
<dbReference type="EMBL" id="CP040916">
    <property type="protein sequence ID" value="QDQ16405.1"/>
    <property type="molecule type" value="Genomic_DNA"/>
</dbReference>
<keyword evidence="1" id="KW-1133">Transmembrane helix</keyword>
<evidence type="ECO:0008006" key="4">
    <source>
        <dbReference type="Google" id="ProtNLM"/>
    </source>
</evidence>
<dbReference type="PANTHER" id="PTHR40078">
    <property type="entry name" value="INTEGRAL MEMBRANE PROTEIN-RELATED"/>
    <property type="match status" value="1"/>
</dbReference>
<gene>
    <name evidence="2" type="ORF">FH965_18305</name>
</gene>
<feature type="transmembrane region" description="Helical" evidence="1">
    <location>
        <begin position="43"/>
        <end position="62"/>
    </location>
</feature>
<keyword evidence="1" id="KW-0812">Transmembrane</keyword>
<sequence>MRRIPQLLAGLALYGFSVALTVRAALGVNPWAVLNQGLERHTPFSFGLLTTLVGAAVLALWIPLRQRPTFGTFANIALVGAAADVGLWLVPQPAGLPVRIALLTAGILLNGLSIAVYVGARFGPGPRDGLMTGLTAATGRSLRTVRTGIEITVLATGWLLGGTVGVGTVLYAVTVGPVAQHYVPKWAYAPRRTAR</sequence>
<feature type="transmembrane region" description="Helical" evidence="1">
    <location>
        <begin position="96"/>
        <end position="118"/>
    </location>
</feature>
<reference evidence="2 3" key="1">
    <citation type="journal article" date="2019" name="J. Ind. Microbiol. Biotechnol.">
        <title>The complete genomic sequence of Streptomyces spectabilis NRRL-2792 and identification of secondary metabolite biosynthetic gene clusters.</title>
        <authorList>
            <person name="Sinha A."/>
            <person name="Phillips-Salemka S."/>
            <person name="Niraula T.A."/>
            <person name="Short K.A."/>
            <person name="Niraula N.P."/>
        </authorList>
    </citation>
    <scope>NUCLEOTIDE SEQUENCE [LARGE SCALE GENOMIC DNA]</scope>
    <source>
        <strain evidence="2 3">NRRL 2792</strain>
    </source>
</reference>
<proteinExistence type="predicted"/>
<name>A0A516RL81_STRST</name>
<accession>A0A516RL81</accession>
<protein>
    <recommendedName>
        <fullName evidence="4">YitT family protein</fullName>
    </recommendedName>
</protein>
<evidence type="ECO:0000313" key="2">
    <source>
        <dbReference type="EMBL" id="QDQ16405.1"/>
    </source>
</evidence>